<feature type="signal peptide" evidence="1">
    <location>
        <begin position="1"/>
        <end position="25"/>
    </location>
</feature>
<dbReference type="InterPro" id="IPR015943">
    <property type="entry name" value="WD40/YVTN_repeat-like_dom_sf"/>
</dbReference>
<dbReference type="AlphaFoldDB" id="A0A6A6P6C4"/>
<keyword evidence="3" id="KW-1185">Reference proteome</keyword>
<dbReference type="PANTHER" id="PTHR47197">
    <property type="entry name" value="PROTEIN NIRF"/>
    <property type="match status" value="1"/>
</dbReference>
<organism evidence="2 3">
    <name type="scientific">Lineolata rhizophorae</name>
    <dbReference type="NCBI Taxonomy" id="578093"/>
    <lineage>
        <taxon>Eukaryota</taxon>
        <taxon>Fungi</taxon>
        <taxon>Dikarya</taxon>
        <taxon>Ascomycota</taxon>
        <taxon>Pezizomycotina</taxon>
        <taxon>Dothideomycetes</taxon>
        <taxon>Dothideomycetes incertae sedis</taxon>
        <taxon>Lineolatales</taxon>
        <taxon>Lineolataceae</taxon>
        <taxon>Lineolata</taxon>
    </lineage>
</organism>
<reference evidence="2" key="1">
    <citation type="journal article" date="2020" name="Stud. Mycol.">
        <title>101 Dothideomycetes genomes: a test case for predicting lifestyles and emergence of pathogens.</title>
        <authorList>
            <person name="Haridas S."/>
            <person name="Albert R."/>
            <person name="Binder M."/>
            <person name="Bloem J."/>
            <person name="Labutti K."/>
            <person name="Salamov A."/>
            <person name="Andreopoulos B."/>
            <person name="Baker S."/>
            <person name="Barry K."/>
            <person name="Bills G."/>
            <person name="Bluhm B."/>
            <person name="Cannon C."/>
            <person name="Castanera R."/>
            <person name="Culley D."/>
            <person name="Daum C."/>
            <person name="Ezra D."/>
            <person name="Gonzalez J."/>
            <person name="Henrissat B."/>
            <person name="Kuo A."/>
            <person name="Liang C."/>
            <person name="Lipzen A."/>
            <person name="Lutzoni F."/>
            <person name="Magnuson J."/>
            <person name="Mondo S."/>
            <person name="Nolan M."/>
            <person name="Ohm R."/>
            <person name="Pangilinan J."/>
            <person name="Park H.-J."/>
            <person name="Ramirez L."/>
            <person name="Alfaro M."/>
            <person name="Sun H."/>
            <person name="Tritt A."/>
            <person name="Yoshinaga Y."/>
            <person name="Zwiers L.-H."/>
            <person name="Turgeon B."/>
            <person name="Goodwin S."/>
            <person name="Spatafora J."/>
            <person name="Crous P."/>
            <person name="Grigoriev I."/>
        </authorList>
    </citation>
    <scope>NUCLEOTIDE SEQUENCE</scope>
    <source>
        <strain evidence="2">ATCC 16933</strain>
    </source>
</reference>
<dbReference type="PANTHER" id="PTHR47197:SF3">
    <property type="entry name" value="DIHYDRO-HEME D1 DEHYDROGENASE"/>
    <property type="match status" value="1"/>
</dbReference>
<dbReference type="InterPro" id="IPR051200">
    <property type="entry name" value="Host-pathogen_enzymatic-act"/>
</dbReference>
<dbReference type="SUPFAM" id="SSF50974">
    <property type="entry name" value="Nitrous oxide reductase, N-terminal domain"/>
    <property type="match status" value="1"/>
</dbReference>
<proteinExistence type="predicted"/>
<dbReference type="OrthoDB" id="10044505at2759"/>
<dbReference type="Proteomes" id="UP000799766">
    <property type="component" value="Unassembled WGS sequence"/>
</dbReference>
<accession>A0A6A6P6C4</accession>
<dbReference type="EMBL" id="MU001676">
    <property type="protein sequence ID" value="KAF2458993.1"/>
    <property type="molecule type" value="Genomic_DNA"/>
</dbReference>
<protein>
    <submittedName>
        <fullName evidence="2">Nitrous oxide reductase</fullName>
    </submittedName>
</protein>
<keyword evidence="1" id="KW-0732">Signal</keyword>
<sequence>MVLLNPLPVLLWVQWLFLVPQVASAQRQAPAPAGLGEPISDRDRVYTGDQSSNTITVVKPSTNEVLGTIALGDSRLSGVIGPQYIKAVNAHGMGYSRDGKHIVVLSVTTNTVTVVRCADNSIVSQTFVDRNAHEAFFAADNRTIWVGTRGVDRITLVDGIDGGVVGHIPTYGGPSKVLFSPDGSTAYANHIRSPSLSVIDVESQTIVHNITGLADTFSSDMMLSADGRRLWVAHKMAGTVTVINTDDYSIVGVLETGAETNHPNFVEVNGTTYGYVTVAATNETKVYTQPDPASPPDFLTSIRATGIEPHGLWPSADNTRMYIVNEHTDTVDVVDTASLSVVDTLDVGQEGQAIVYVSNAVPEGDGLLNLGTQGLRGRAKNKLLSVEGGKEDAAALITVRDQNGLDMFQIIGRKLLLNTTYVAAAECTSCGGVEVPLLEFNATMPTMDGCGTAPQVLAFFKFEDVYDFDSLRVYEK</sequence>
<name>A0A6A6P6C4_9PEZI</name>
<dbReference type="Gene3D" id="2.130.10.10">
    <property type="entry name" value="YVTN repeat-like/Quinoprotein amine dehydrogenase"/>
    <property type="match status" value="2"/>
</dbReference>
<evidence type="ECO:0000313" key="2">
    <source>
        <dbReference type="EMBL" id="KAF2458993.1"/>
    </source>
</evidence>
<feature type="chain" id="PRO_5025622318" evidence="1">
    <location>
        <begin position="26"/>
        <end position="476"/>
    </location>
</feature>
<dbReference type="InterPro" id="IPR011045">
    <property type="entry name" value="N2O_reductase_N"/>
</dbReference>
<evidence type="ECO:0000313" key="3">
    <source>
        <dbReference type="Proteomes" id="UP000799766"/>
    </source>
</evidence>
<evidence type="ECO:0000256" key="1">
    <source>
        <dbReference type="SAM" id="SignalP"/>
    </source>
</evidence>
<gene>
    <name evidence="2" type="ORF">BDY21DRAFT_362498</name>
</gene>